<protein>
    <submittedName>
        <fullName evidence="2">Uncharacterized protein</fullName>
    </submittedName>
</protein>
<evidence type="ECO:0000313" key="2">
    <source>
        <dbReference type="EMBL" id="KIE06492.1"/>
    </source>
</evidence>
<gene>
    <name evidence="2" type="ORF">DA73_0244545</name>
</gene>
<accession>A0A0C1MW56</accession>
<keyword evidence="1" id="KW-1133">Transmembrane helix</keyword>
<comment type="caution">
    <text evidence="2">The sequence shown here is derived from an EMBL/GenBank/DDBJ whole genome shotgun (WGS) entry which is preliminary data.</text>
</comment>
<feature type="transmembrane region" description="Helical" evidence="1">
    <location>
        <begin position="58"/>
        <end position="75"/>
    </location>
</feature>
<dbReference type="STRING" id="1479485.DA73_0244545"/>
<organism evidence="2">
    <name type="scientific">Tolypothrix bouteillei VB521301</name>
    <dbReference type="NCBI Taxonomy" id="1479485"/>
    <lineage>
        <taxon>Bacteria</taxon>
        <taxon>Bacillati</taxon>
        <taxon>Cyanobacteriota</taxon>
        <taxon>Cyanophyceae</taxon>
        <taxon>Nostocales</taxon>
        <taxon>Tolypothrichaceae</taxon>
        <taxon>Tolypothrix</taxon>
    </lineage>
</organism>
<dbReference type="AlphaFoldDB" id="A0A0C1MW56"/>
<keyword evidence="1" id="KW-0812">Transmembrane</keyword>
<keyword evidence="1" id="KW-0472">Membrane</keyword>
<evidence type="ECO:0000256" key="1">
    <source>
        <dbReference type="SAM" id="Phobius"/>
    </source>
</evidence>
<dbReference type="EMBL" id="JHEG02000060">
    <property type="protein sequence ID" value="KIE06492.1"/>
    <property type="molecule type" value="Genomic_DNA"/>
</dbReference>
<reference evidence="2" key="1">
    <citation type="journal article" date="2015" name="Genome Announc.">
        <title>Draft Genome Sequence of Tolypothrix boutellei Strain VB521301.</title>
        <authorList>
            <person name="Chandrababunaidu M.M."/>
            <person name="Singh D."/>
            <person name="Sen D."/>
            <person name="Bhan S."/>
            <person name="Das S."/>
            <person name="Gupta A."/>
            <person name="Adhikary S.P."/>
            <person name="Tripathy S."/>
        </authorList>
    </citation>
    <scope>NUCLEOTIDE SEQUENCE</scope>
    <source>
        <strain evidence="2">VB521301</strain>
    </source>
</reference>
<sequence>MFDKSAESFNSIGLITIGIGLALGVMAYGLAKSFGPLFPLLLFGLWSLLQGKNFPIKTAGIVTAIFLLLALLYGWGGLWRLNLIVGIGFVLVPSILTGKILRGTALATVHTISPKPTKRYSQR</sequence>
<proteinExistence type="predicted"/>
<feature type="transmembrane region" description="Helical" evidence="1">
    <location>
        <begin position="81"/>
        <end position="101"/>
    </location>
</feature>
<feature type="transmembrane region" description="Helical" evidence="1">
    <location>
        <begin position="12"/>
        <end position="28"/>
    </location>
</feature>
<name>A0A0C1MW56_9CYAN</name>